<dbReference type="EMBL" id="CP007139">
    <property type="protein sequence ID" value="AIE84700.1"/>
    <property type="molecule type" value="Genomic_DNA"/>
</dbReference>
<dbReference type="eggNOG" id="COG0758">
    <property type="taxonomic scope" value="Bacteria"/>
</dbReference>
<dbReference type="KEGG" id="fgi:OP10G_1332"/>
<evidence type="ECO:0000313" key="2">
    <source>
        <dbReference type="EMBL" id="AIE84700.1"/>
    </source>
</evidence>
<dbReference type="STRING" id="661478.OP10G_1332"/>
<dbReference type="Proteomes" id="UP000027982">
    <property type="component" value="Chromosome"/>
</dbReference>
<name>A0A068NPM6_FIMGI</name>
<organism evidence="2 3">
    <name type="scientific">Fimbriimonas ginsengisoli Gsoil 348</name>
    <dbReference type="NCBI Taxonomy" id="661478"/>
    <lineage>
        <taxon>Bacteria</taxon>
        <taxon>Bacillati</taxon>
        <taxon>Armatimonadota</taxon>
        <taxon>Fimbriimonadia</taxon>
        <taxon>Fimbriimonadales</taxon>
        <taxon>Fimbriimonadaceae</taxon>
        <taxon>Fimbriimonas</taxon>
    </lineage>
</organism>
<proteinExistence type="predicted"/>
<keyword evidence="3" id="KW-1185">Reference proteome</keyword>
<dbReference type="SUPFAM" id="SSF102405">
    <property type="entry name" value="MCP/YpsA-like"/>
    <property type="match status" value="1"/>
</dbReference>
<feature type="domain" description="Smf/DprA SLOG" evidence="1">
    <location>
        <begin position="2"/>
        <end position="97"/>
    </location>
</feature>
<evidence type="ECO:0000259" key="1">
    <source>
        <dbReference type="Pfam" id="PF02481"/>
    </source>
</evidence>
<dbReference type="InterPro" id="IPR057666">
    <property type="entry name" value="DrpA_SLOG"/>
</dbReference>
<dbReference type="AlphaFoldDB" id="A0A068NPM6"/>
<dbReference type="HOGENOM" id="CLU_1756099_0_0_0"/>
<dbReference type="GO" id="GO:0009294">
    <property type="term" value="P:DNA-mediated transformation"/>
    <property type="evidence" value="ECO:0007669"/>
    <property type="project" value="InterPro"/>
</dbReference>
<dbReference type="Gene3D" id="3.40.50.450">
    <property type="match status" value="1"/>
</dbReference>
<dbReference type="Pfam" id="PF02481">
    <property type="entry name" value="DNA_processg_A"/>
    <property type="match status" value="1"/>
</dbReference>
<evidence type="ECO:0000313" key="3">
    <source>
        <dbReference type="Proteomes" id="UP000027982"/>
    </source>
</evidence>
<sequence>MGFGVVSGGAEGCDAAAAQGAVGAGGSVVTVLPCGLSCRREAGLGLELSVCAPDEPFSTAAAMERNALIYAASGATVVAQARLRTGGTWHGATDALRRRLTRLLVRVDATSVAHRALIGLGGVPLSTPCDLGDAVTAAAPQSALFALG</sequence>
<protein>
    <recommendedName>
        <fullName evidence="1">Smf/DprA SLOG domain-containing protein</fullName>
    </recommendedName>
</protein>
<accession>A0A068NPM6</accession>
<reference evidence="2 3" key="1">
    <citation type="journal article" date="2014" name="PLoS ONE">
        <title>The first complete genome sequence of the class fimbriimonadia in the phylum armatimonadetes.</title>
        <authorList>
            <person name="Hu Z.Y."/>
            <person name="Wang Y.Z."/>
            <person name="Im W.T."/>
            <person name="Wang S.Y."/>
            <person name="Zhao G.P."/>
            <person name="Zheng H.J."/>
            <person name="Quan Z.X."/>
        </authorList>
    </citation>
    <scope>NUCLEOTIDE SEQUENCE [LARGE SCALE GENOMIC DNA]</scope>
    <source>
        <strain evidence="2">Gsoil 348</strain>
    </source>
</reference>
<gene>
    <name evidence="2" type="ORF">OP10G_1332</name>
</gene>